<dbReference type="PANTHER" id="PTHR13082">
    <property type="entry name" value="SAP18"/>
    <property type="match status" value="1"/>
</dbReference>
<proteinExistence type="inferred from homology"/>
<evidence type="ECO:0000313" key="9">
    <source>
        <dbReference type="Proteomes" id="UP000325113"/>
    </source>
</evidence>
<protein>
    <recommendedName>
        <fullName evidence="10">Histone deacetylase complex subunit SAP18</fullName>
    </recommendedName>
</protein>
<dbReference type="GO" id="GO:0005634">
    <property type="term" value="C:nucleus"/>
    <property type="evidence" value="ECO:0007669"/>
    <property type="project" value="TreeGrafter"/>
</dbReference>
<dbReference type="EMBL" id="VLTL01000222">
    <property type="protein sequence ID" value="KAA0151068.1"/>
    <property type="molecule type" value="Genomic_DNA"/>
</dbReference>
<reference evidence="6 7" key="1">
    <citation type="submission" date="2019-07" db="EMBL/GenBank/DDBJ databases">
        <title>Genomes of Cafeteria roenbergensis.</title>
        <authorList>
            <person name="Fischer M.G."/>
            <person name="Hackl T."/>
            <person name="Roman M."/>
        </authorList>
    </citation>
    <scope>NUCLEOTIDE SEQUENCE [LARGE SCALE GENOMIC DNA]</scope>
    <source>
        <strain evidence="2 7">BVI</strain>
        <strain evidence="4 9">Cflag</strain>
        <strain evidence="5 6">E4-10P</strain>
        <strain evidence="3 8">RCC970-E3</strain>
    </source>
</reference>
<dbReference type="Proteomes" id="UP000324907">
    <property type="component" value="Unassembled WGS sequence"/>
</dbReference>
<dbReference type="Proteomes" id="UP000322899">
    <property type="component" value="Unassembled WGS sequence"/>
</dbReference>
<accession>A0A5A8D7H6</accession>
<dbReference type="InterPro" id="IPR042534">
    <property type="entry name" value="SAP18_sf"/>
</dbReference>
<dbReference type="Gene3D" id="3.10.20.550">
    <property type="entry name" value="ASAP complex, SAP18 subunit"/>
    <property type="match status" value="1"/>
</dbReference>
<name>A0A5A8D7H6_CAFRO</name>
<dbReference type="Pfam" id="PF06487">
    <property type="entry name" value="SAP18"/>
    <property type="match status" value="1"/>
</dbReference>
<evidence type="ECO:0000313" key="6">
    <source>
        <dbReference type="Proteomes" id="UP000322899"/>
    </source>
</evidence>
<dbReference type="InterPro" id="IPR010516">
    <property type="entry name" value="SAP18"/>
</dbReference>
<evidence type="ECO:0000313" key="2">
    <source>
        <dbReference type="EMBL" id="KAA0149808.1"/>
    </source>
</evidence>
<comment type="similarity">
    <text evidence="1">Belongs to the SAP18 family.</text>
</comment>
<dbReference type="EMBL" id="VLTO01000016">
    <property type="protein sequence ID" value="KAA0175172.1"/>
    <property type="molecule type" value="Genomic_DNA"/>
</dbReference>
<dbReference type="EMBL" id="VLTN01000039">
    <property type="protein sequence ID" value="KAA0149808.1"/>
    <property type="molecule type" value="Genomic_DNA"/>
</dbReference>
<evidence type="ECO:0000256" key="1">
    <source>
        <dbReference type="ARBA" id="ARBA00009143"/>
    </source>
</evidence>
<sequence>MAAEPVDRLKVTPTLLRTFVWAGAADLTTSRYDRAPSRLPEGEVHLHVWSDATLRELAELVKAVCSSARQRAAVLHMSLAYPDRTGRFKLRAIGSPAAASAEEADSATLASVGYEAGDMLDVRVELVSGTPA</sequence>
<evidence type="ECO:0000313" key="3">
    <source>
        <dbReference type="EMBL" id="KAA0151068.1"/>
    </source>
</evidence>
<keyword evidence="7" id="KW-1185">Reference proteome</keyword>
<evidence type="ECO:0000313" key="4">
    <source>
        <dbReference type="EMBL" id="KAA0161462.1"/>
    </source>
</evidence>
<comment type="caution">
    <text evidence="4">The sequence shown here is derived from an EMBL/GenBank/DDBJ whole genome shotgun (WGS) entry which is preliminary data.</text>
</comment>
<evidence type="ECO:0008006" key="10">
    <source>
        <dbReference type="Google" id="ProtNLM"/>
    </source>
</evidence>
<dbReference type="EMBL" id="VLTM01000035">
    <property type="protein sequence ID" value="KAA0161462.1"/>
    <property type="molecule type" value="Genomic_DNA"/>
</dbReference>
<dbReference type="PANTHER" id="PTHR13082:SF0">
    <property type="entry name" value="HISTONE DEACETYLASE COMPLEX SUBUNIT SAP18"/>
    <property type="match status" value="1"/>
</dbReference>
<evidence type="ECO:0000313" key="7">
    <source>
        <dbReference type="Proteomes" id="UP000323011"/>
    </source>
</evidence>
<dbReference type="Proteomes" id="UP000323011">
    <property type="component" value="Unassembled WGS sequence"/>
</dbReference>
<organism evidence="4 9">
    <name type="scientific">Cafeteria roenbergensis</name>
    <name type="common">Marine flagellate</name>
    <dbReference type="NCBI Taxonomy" id="33653"/>
    <lineage>
        <taxon>Eukaryota</taxon>
        <taxon>Sar</taxon>
        <taxon>Stramenopiles</taxon>
        <taxon>Bigyra</taxon>
        <taxon>Opalozoa</taxon>
        <taxon>Bicosoecida</taxon>
        <taxon>Cafeteriaceae</taxon>
        <taxon>Cafeteria</taxon>
    </lineage>
</organism>
<evidence type="ECO:0000313" key="8">
    <source>
        <dbReference type="Proteomes" id="UP000324907"/>
    </source>
</evidence>
<dbReference type="OMA" id="TYRMREI"/>
<gene>
    <name evidence="5" type="ORF">FNF27_03469</name>
    <name evidence="3" type="ORF">FNF28_07177</name>
    <name evidence="2" type="ORF">FNF29_05634</name>
    <name evidence="4" type="ORF">FNF31_03745</name>
</gene>
<dbReference type="AlphaFoldDB" id="A0A5A8D7H6"/>
<evidence type="ECO:0000313" key="5">
    <source>
        <dbReference type="EMBL" id="KAA0175172.1"/>
    </source>
</evidence>
<dbReference type="GO" id="GO:0003714">
    <property type="term" value="F:transcription corepressor activity"/>
    <property type="evidence" value="ECO:0007669"/>
    <property type="project" value="TreeGrafter"/>
</dbReference>
<dbReference type="Proteomes" id="UP000325113">
    <property type="component" value="Unassembled WGS sequence"/>
</dbReference>
<dbReference type="OrthoDB" id="440566at2759"/>